<organism evidence="1 2">
    <name type="scientific">Mytilus coruscus</name>
    <name type="common">Sea mussel</name>
    <dbReference type="NCBI Taxonomy" id="42192"/>
    <lineage>
        <taxon>Eukaryota</taxon>
        <taxon>Metazoa</taxon>
        <taxon>Spiralia</taxon>
        <taxon>Lophotrochozoa</taxon>
        <taxon>Mollusca</taxon>
        <taxon>Bivalvia</taxon>
        <taxon>Autobranchia</taxon>
        <taxon>Pteriomorphia</taxon>
        <taxon>Mytilida</taxon>
        <taxon>Mytiloidea</taxon>
        <taxon>Mytilidae</taxon>
        <taxon>Mytilinae</taxon>
        <taxon>Mytilus</taxon>
    </lineage>
</organism>
<evidence type="ECO:0000313" key="1">
    <source>
        <dbReference type="EMBL" id="CAC5414022.1"/>
    </source>
</evidence>
<gene>
    <name evidence="1" type="ORF">MCOR_46870</name>
</gene>
<evidence type="ECO:0000313" key="2">
    <source>
        <dbReference type="Proteomes" id="UP000507470"/>
    </source>
</evidence>
<protein>
    <submittedName>
        <fullName evidence="1">Uncharacterized protein</fullName>
    </submittedName>
</protein>
<dbReference type="Proteomes" id="UP000507470">
    <property type="component" value="Unassembled WGS sequence"/>
</dbReference>
<reference evidence="1 2" key="1">
    <citation type="submission" date="2020-06" db="EMBL/GenBank/DDBJ databases">
        <authorList>
            <person name="Li R."/>
            <person name="Bekaert M."/>
        </authorList>
    </citation>
    <scope>NUCLEOTIDE SEQUENCE [LARGE SCALE GENOMIC DNA]</scope>
    <source>
        <strain evidence="2">wild</strain>
    </source>
</reference>
<accession>A0A6J8E362</accession>
<keyword evidence="2" id="KW-1185">Reference proteome</keyword>
<dbReference type="AlphaFoldDB" id="A0A6J8E362"/>
<sequence>MIAKKWLDWPKNEIPRIRSYSCVICLKTHVKENNRRPVINTQLQNYIESLIKRNVYEHDIICSKCRSRIRRELQSQTLVDVATDDDENCAQGLPGPAEVISPKTIQLSISSTSKSHRRCIICKKENTRRHRLVVVPKEAATQALIDKGIFISTNSRCCPDHLIGKYFKQNELKTVQQSSSSSYFNRTDISELLERTRAVIKDTGKLNFDISSSLSDDDYVNLTGLTREQFDAVALHVKDLRNSEVRSVRTCLAILFVKLRTGLSNSILSTLFSLKSYQIRRAVHSIRESLMQSFVPSFLGFNHITHQEFSQKHTTPTAKTLFANDNDDTAILVLDGTYLYIQKSSFHQFQKMTYSMHKGRPLVKPMLIVGADGYILNVMGPYFADYHNNDASITKHLFETNAEDIKNWVQENDVLVVDRGFRDAQNS</sequence>
<proteinExistence type="predicted"/>
<name>A0A6J8E362_MYTCO</name>
<dbReference type="EMBL" id="CACVKT020008310">
    <property type="protein sequence ID" value="CAC5414022.1"/>
    <property type="molecule type" value="Genomic_DNA"/>
</dbReference>